<evidence type="ECO:0000259" key="1">
    <source>
        <dbReference type="Pfam" id="PF14200"/>
    </source>
</evidence>
<dbReference type="AlphaFoldDB" id="A0A8H5H4D3"/>
<accession>A0A8H5H4D3</accession>
<dbReference type="InterPro" id="IPR035992">
    <property type="entry name" value="Ricin_B-like_lectins"/>
</dbReference>
<dbReference type="CDD" id="cd23422">
    <property type="entry name" value="beta-trefoil_Ricin_MPL_CNL"/>
    <property type="match status" value="1"/>
</dbReference>
<organism evidence="2 3">
    <name type="scientific">Tricholomella constricta</name>
    <dbReference type="NCBI Taxonomy" id="117010"/>
    <lineage>
        <taxon>Eukaryota</taxon>
        <taxon>Fungi</taxon>
        <taxon>Dikarya</taxon>
        <taxon>Basidiomycota</taxon>
        <taxon>Agaricomycotina</taxon>
        <taxon>Agaricomycetes</taxon>
        <taxon>Agaricomycetidae</taxon>
        <taxon>Agaricales</taxon>
        <taxon>Tricholomatineae</taxon>
        <taxon>Lyophyllaceae</taxon>
        <taxon>Tricholomella</taxon>
    </lineage>
</organism>
<name>A0A8H5H4D3_9AGAR</name>
<protein>
    <recommendedName>
        <fullName evidence="1">Ricin B lectin domain-containing protein</fullName>
    </recommendedName>
</protein>
<sequence length="247" mass="27898">MSTPELVQSGFTYRITNAKSGTVMDLSGFDNKSIIGYPGHNETNQQWRLEWTNIGWTFRSVSSGLYIGLDGSNTNGTRLVAVTTPFGWHIWHDEVDPSTYRIFVPNTTFNLDLANKGSKVPGTPVTLWYRWAGIHQTWRFDRSSVGKGTMWVLENVDNQWTFRNVGSGRYLGIGGEISDNVALAAVDEPLLWDIWPDKEDPSVHRIFAPGTRMNIDLSDHGNANNGTLVTLWGTWEGRNQTWRFEEA</sequence>
<reference evidence="2 3" key="1">
    <citation type="journal article" date="2020" name="ISME J.">
        <title>Uncovering the hidden diversity of litter-decomposition mechanisms in mushroom-forming fungi.</title>
        <authorList>
            <person name="Floudas D."/>
            <person name="Bentzer J."/>
            <person name="Ahren D."/>
            <person name="Johansson T."/>
            <person name="Persson P."/>
            <person name="Tunlid A."/>
        </authorList>
    </citation>
    <scope>NUCLEOTIDE SEQUENCE [LARGE SCALE GENOMIC DNA]</scope>
    <source>
        <strain evidence="2 3">CBS 661.87</strain>
    </source>
</reference>
<gene>
    <name evidence="2" type="ORF">D9615_008634</name>
</gene>
<dbReference type="InterPro" id="IPR000772">
    <property type="entry name" value="Ricin_B_lectin"/>
</dbReference>
<dbReference type="Gene3D" id="2.80.10.50">
    <property type="match status" value="2"/>
</dbReference>
<evidence type="ECO:0000313" key="3">
    <source>
        <dbReference type="Proteomes" id="UP000565441"/>
    </source>
</evidence>
<comment type="caution">
    <text evidence="2">The sequence shown here is derived from an EMBL/GenBank/DDBJ whole genome shotgun (WGS) entry which is preliminary data.</text>
</comment>
<dbReference type="Proteomes" id="UP000565441">
    <property type="component" value="Unassembled WGS sequence"/>
</dbReference>
<dbReference type="Pfam" id="PF14200">
    <property type="entry name" value="RicinB_lectin_2"/>
    <property type="match status" value="2"/>
</dbReference>
<feature type="domain" description="Ricin B lectin" evidence="1">
    <location>
        <begin position="43"/>
        <end position="128"/>
    </location>
</feature>
<dbReference type="OrthoDB" id="2131701at2759"/>
<evidence type="ECO:0000313" key="2">
    <source>
        <dbReference type="EMBL" id="KAF5376421.1"/>
    </source>
</evidence>
<feature type="domain" description="Ricin B lectin" evidence="1">
    <location>
        <begin position="150"/>
        <end position="232"/>
    </location>
</feature>
<proteinExistence type="predicted"/>
<dbReference type="SUPFAM" id="SSF50370">
    <property type="entry name" value="Ricin B-like lectins"/>
    <property type="match status" value="2"/>
</dbReference>
<keyword evidence="3" id="KW-1185">Reference proteome</keyword>
<dbReference type="EMBL" id="JAACJP010000028">
    <property type="protein sequence ID" value="KAF5376421.1"/>
    <property type="molecule type" value="Genomic_DNA"/>
</dbReference>